<organism evidence="2 3">
    <name type="scientific">Actinomadura keratinilytica</name>
    <dbReference type="NCBI Taxonomy" id="547461"/>
    <lineage>
        <taxon>Bacteria</taxon>
        <taxon>Bacillati</taxon>
        <taxon>Actinomycetota</taxon>
        <taxon>Actinomycetes</taxon>
        <taxon>Streptosporangiales</taxon>
        <taxon>Thermomonosporaceae</taxon>
        <taxon>Actinomadura</taxon>
    </lineage>
</organism>
<evidence type="ECO:0000259" key="1">
    <source>
        <dbReference type="Pfam" id="PF04149"/>
    </source>
</evidence>
<dbReference type="Pfam" id="PF04149">
    <property type="entry name" value="DUF397"/>
    <property type="match status" value="1"/>
</dbReference>
<accession>A0ABP7YA48</accession>
<dbReference type="RefSeq" id="WP_345018487.1">
    <property type="nucleotide sequence ID" value="NZ_BAABDO010000012.1"/>
</dbReference>
<dbReference type="InterPro" id="IPR007278">
    <property type="entry name" value="DUF397"/>
</dbReference>
<evidence type="ECO:0000313" key="3">
    <source>
        <dbReference type="Proteomes" id="UP001500266"/>
    </source>
</evidence>
<gene>
    <name evidence="2" type="ORF">GCM10022416_13560</name>
</gene>
<comment type="caution">
    <text evidence="2">The sequence shown here is derived from an EMBL/GenBank/DDBJ whole genome shotgun (WGS) entry which is preliminary data.</text>
</comment>
<dbReference type="EMBL" id="BAABDO010000012">
    <property type="protein sequence ID" value="GAA4133089.1"/>
    <property type="molecule type" value="Genomic_DNA"/>
</dbReference>
<name>A0ABP7YA48_9ACTN</name>
<protein>
    <recommendedName>
        <fullName evidence="1">DUF397 domain-containing protein</fullName>
    </recommendedName>
</protein>
<keyword evidence="3" id="KW-1185">Reference proteome</keyword>
<dbReference type="Proteomes" id="UP001500266">
    <property type="component" value="Unassembled WGS sequence"/>
</dbReference>
<evidence type="ECO:0000313" key="2">
    <source>
        <dbReference type="EMBL" id="GAA4133089.1"/>
    </source>
</evidence>
<sequence>MAEELPQRRNGDCVEVAAAAPVAAARGEWRDSSRSGGNGDCVEVAAVHPLGAVRDPKNPGGRLLLFGSDECAAFIRRPSAVHNLR</sequence>
<proteinExistence type="predicted"/>
<reference evidence="3" key="1">
    <citation type="journal article" date="2019" name="Int. J. Syst. Evol. Microbiol.">
        <title>The Global Catalogue of Microorganisms (GCM) 10K type strain sequencing project: providing services to taxonomists for standard genome sequencing and annotation.</title>
        <authorList>
            <consortium name="The Broad Institute Genomics Platform"/>
            <consortium name="The Broad Institute Genome Sequencing Center for Infectious Disease"/>
            <person name="Wu L."/>
            <person name="Ma J."/>
        </authorList>
    </citation>
    <scope>NUCLEOTIDE SEQUENCE [LARGE SCALE GENOMIC DNA]</scope>
    <source>
        <strain evidence="3">JCM 17316</strain>
    </source>
</reference>
<feature type="domain" description="DUF397" evidence="1">
    <location>
        <begin position="28"/>
        <end position="76"/>
    </location>
</feature>